<sequence>MVKICCIGARYVEGPTMVVIALKCPSIEMAMVGISVAQITVWNSDQLPIYKPGLDEVIADVSKSDKIFVEKSIVPVKIAEAIEKILTHNSKGINYQILSNLEFLAEGIAIQDLFNPDRVLIGGREPPQGQKAIQALKHVYAHWVPEDIIL</sequence>
<accession>A0ABD2Z430</accession>
<dbReference type="EMBL" id="JBJUIK010000011">
    <property type="protein sequence ID" value="KAL3513085.1"/>
    <property type="molecule type" value="Genomic_DNA"/>
</dbReference>
<keyword evidence="4" id="KW-1185">Reference proteome</keyword>
<dbReference type="PANTHER" id="PTHR11374">
    <property type="entry name" value="UDP-GLUCOSE DEHYDROGENASE/UDP-MANNAC DEHYDROGENASE"/>
    <property type="match status" value="1"/>
</dbReference>
<evidence type="ECO:0000313" key="3">
    <source>
        <dbReference type="EMBL" id="KAL3513085.1"/>
    </source>
</evidence>
<protein>
    <recommendedName>
        <fullName evidence="2">UDP-glucose/GDP-mannose dehydrogenase N-terminal domain-containing protein</fullName>
    </recommendedName>
</protein>
<proteinExistence type="predicted"/>
<gene>
    <name evidence="3" type="ORF">ACH5RR_025802</name>
</gene>
<dbReference type="AlphaFoldDB" id="A0ABD2Z430"/>
<dbReference type="GO" id="GO:0003979">
    <property type="term" value="F:UDP-glucose 6-dehydrogenase activity"/>
    <property type="evidence" value="ECO:0007669"/>
    <property type="project" value="UniProtKB-EC"/>
</dbReference>
<dbReference type="Proteomes" id="UP001630127">
    <property type="component" value="Unassembled WGS sequence"/>
</dbReference>
<dbReference type="PANTHER" id="PTHR11374:SF3">
    <property type="entry name" value="UDP-GLUCOSE 6-DEHYDROGENASE"/>
    <property type="match status" value="1"/>
</dbReference>
<comment type="caution">
    <text evidence="3">The sequence shown here is derived from an EMBL/GenBank/DDBJ whole genome shotgun (WGS) entry which is preliminary data.</text>
</comment>
<feature type="domain" description="UDP-glucose/GDP-mannose dehydrogenase N-terminal" evidence="2">
    <location>
        <begin position="58"/>
        <end position="130"/>
    </location>
</feature>
<reference evidence="3 4" key="1">
    <citation type="submission" date="2024-11" db="EMBL/GenBank/DDBJ databases">
        <title>A near-complete genome assembly of Cinchona calisaya.</title>
        <authorList>
            <person name="Lian D.C."/>
            <person name="Zhao X.W."/>
            <person name="Wei L."/>
        </authorList>
    </citation>
    <scope>NUCLEOTIDE SEQUENCE [LARGE SCALE GENOMIC DNA]</scope>
    <source>
        <tissue evidence="3">Nenye</tissue>
    </source>
</reference>
<dbReference type="InterPro" id="IPR036291">
    <property type="entry name" value="NAD(P)-bd_dom_sf"/>
</dbReference>
<dbReference type="InterPro" id="IPR001732">
    <property type="entry name" value="UDP-Glc/GDP-Man_DH_N"/>
</dbReference>
<dbReference type="Pfam" id="PF03721">
    <property type="entry name" value="UDPG_MGDP_dh_N"/>
    <property type="match status" value="1"/>
</dbReference>
<dbReference type="InterPro" id="IPR028356">
    <property type="entry name" value="UDPglc_DH_euk"/>
</dbReference>
<evidence type="ECO:0000256" key="1">
    <source>
        <dbReference type="ARBA" id="ARBA00047473"/>
    </source>
</evidence>
<evidence type="ECO:0000259" key="2">
    <source>
        <dbReference type="Pfam" id="PF03721"/>
    </source>
</evidence>
<dbReference type="Gene3D" id="3.40.50.720">
    <property type="entry name" value="NAD(P)-binding Rossmann-like Domain"/>
    <property type="match status" value="2"/>
</dbReference>
<dbReference type="SUPFAM" id="SSF51735">
    <property type="entry name" value="NAD(P)-binding Rossmann-fold domains"/>
    <property type="match status" value="1"/>
</dbReference>
<evidence type="ECO:0000313" key="4">
    <source>
        <dbReference type="Proteomes" id="UP001630127"/>
    </source>
</evidence>
<name>A0ABD2Z430_9GENT</name>
<comment type="catalytic activity">
    <reaction evidence="1">
        <text>UDP-alpha-D-glucose + 2 NAD(+) + H2O = UDP-alpha-D-glucuronate + 2 NADH + 3 H(+)</text>
        <dbReference type="Rhea" id="RHEA:23596"/>
        <dbReference type="ChEBI" id="CHEBI:15377"/>
        <dbReference type="ChEBI" id="CHEBI:15378"/>
        <dbReference type="ChEBI" id="CHEBI:57540"/>
        <dbReference type="ChEBI" id="CHEBI:57945"/>
        <dbReference type="ChEBI" id="CHEBI:58052"/>
        <dbReference type="ChEBI" id="CHEBI:58885"/>
        <dbReference type="EC" id="1.1.1.22"/>
    </reaction>
</comment>
<organism evidence="3 4">
    <name type="scientific">Cinchona calisaya</name>
    <dbReference type="NCBI Taxonomy" id="153742"/>
    <lineage>
        <taxon>Eukaryota</taxon>
        <taxon>Viridiplantae</taxon>
        <taxon>Streptophyta</taxon>
        <taxon>Embryophyta</taxon>
        <taxon>Tracheophyta</taxon>
        <taxon>Spermatophyta</taxon>
        <taxon>Magnoliopsida</taxon>
        <taxon>eudicotyledons</taxon>
        <taxon>Gunneridae</taxon>
        <taxon>Pentapetalae</taxon>
        <taxon>asterids</taxon>
        <taxon>lamiids</taxon>
        <taxon>Gentianales</taxon>
        <taxon>Rubiaceae</taxon>
        <taxon>Cinchonoideae</taxon>
        <taxon>Cinchoneae</taxon>
        <taxon>Cinchona</taxon>
    </lineage>
</organism>